<protein>
    <submittedName>
        <fullName evidence="1">Uncharacterized protein</fullName>
    </submittedName>
</protein>
<feature type="non-terminal residue" evidence="1">
    <location>
        <position position="1"/>
    </location>
</feature>
<evidence type="ECO:0000313" key="2">
    <source>
        <dbReference type="Proteomes" id="UP000308600"/>
    </source>
</evidence>
<gene>
    <name evidence="1" type="ORF">BDN72DRAFT_744443</name>
</gene>
<evidence type="ECO:0000313" key="1">
    <source>
        <dbReference type="EMBL" id="TFK58742.1"/>
    </source>
</evidence>
<accession>A0ACD2ZZ61</accession>
<proteinExistence type="predicted"/>
<name>A0ACD2ZZ61_9AGAR</name>
<sequence>RSQIEAQILHLTQQVQKLRTERNALLPISTLPNEILSDIFSISILRMKNYTNKPGIHNLLRVTWVCHHWRDIALSDASLWTYIGEENFSWAAQCLSRSKDAPLELVFNKPCTSSSRALLLSQFHRFRRFE</sequence>
<dbReference type="EMBL" id="ML209214">
    <property type="protein sequence ID" value="TFK58742.1"/>
    <property type="molecule type" value="Genomic_DNA"/>
</dbReference>
<keyword evidence="2" id="KW-1185">Reference proteome</keyword>
<reference evidence="1 2" key="1">
    <citation type="journal article" date="2019" name="Nat. Ecol. Evol.">
        <title>Megaphylogeny resolves global patterns of mushroom evolution.</title>
        <authorList>
            <person name="Varga T."/>
            <person name="Krizsan K."/>
            <person name="Foldi C."/>
            <person name="Dima B."/>
            <person name="Sanchez-Garcia M."/>
            <person name="Sanchez-Ramirez S."/>
            <person name="Szollosi G.J."/>
            <person name="Szarkandi J.G."/>
            <person name="Papp V."/>
            <person name="Albert L."/>
            <person name="Andreopoulos W."/>
            <person name="Angelini C."/>
            <person name="Antonin V."/>
            <person name="Barry K.W."/>
            <person name="Bougher N.L."/>
            <person name="Buchanan P."/>
            <person name="Buyck B."/>
            <person name="Bense V."/>
            <person name="Catcheside P."/>
            <person name="Chovatia M."/>
            <person name="Cooper J."/>
            <person name="Damon W."/>
            <person name="Desjardin D."/>
            <person name="Finy P."/>
            <person name="Geml J."/>
            <person name="Haridas S."/>
            <person name="Hughes K."/>
            <person name="Justo A."/>
            <person name="Karasinski D."/>
            <person name="Kautmanova I."/>
            <person name="Kiss B."/>
            <person name="Kocsube S."/>
            <person name="Kotiranta H."/>
            <person name="LaButti K.M."/>
            <person name="Lechner B.E."/>
            <person name="Liimatainen K."/>
            <person name="Lipzen A."/>
            <person name="Lukacs Z."/>
            <person name="Mihaltcheva S."/>
            <person name="Morgado L.N."/>
            <person name="Niskanen T."/>
            <person name="Noordeloos M.E."/>
            <person name="Ohm R.A."/>
            <person name="Ortiz-Santana B."/>
            <person name="Ovrebo C."/>
            <person name="Racz N."/>
            <person name="Riley R."/>
            <person name="Savchenko A."/>
            <person name="Shiryaev A."/>
            <person name="Soop K."/>
            <person name="Spirin V."/>
            <person name="Szebenyi C."/>
            <person name="Tomsovsky M."/>
            <person name="Tulloss R.E."/>
            <person name="Uehling J."/>
            <person name="Grigoriev I.V."/>
            <person name="Vagvolgyi C."/>
            <person name="Papp T."/>
            <person name="Martin F.M."/>
            <person name="Miettinen O."/>
            <person name="Hibbett D.S."/>
            <person name="Nagy L.G."/>
        </authorList>
    </citation>
    <scope>NUCLEOTIDE SEQUENCE [LARGE SCALE GENOMIC DNA]</scope>
    <source>
        <strain evidence="1 2">NL-1719</strain>
    </source>
</reference>
<organism evidence="1 2">
    <name type="scientific">Pluteus cervinus</name>
    <dbReference type="NCBI Taxonomy" id="181527"/>
    <lineage>
        <taxon>Eukaryota</taxon>
        <taxon>Fungi</taxon>
        <taxon>Dikarya</taxon>
        <taxon>Basidiomycota</taxon>
        <taxon>Agaricomycotina</taxon>
        <taxon>Agaricomycetes</taxon>
        <taxon>Agaricomycetidae</taxon>
        <taxon>Agaricales</taxon>
        <taxon>Pluteineae</taxon>
        <taxon>Pluteaceae</taxon>
        <taxon>Pluteus</taxon>
    </lineage>
</organism>
<feature type="non-terminal residue" evidence="1">
    <location>
        <position position="130"/>
    </location>
</feature>
<dbReference type="Proteomes" id="UP000308600">
    <property type="component" value="Unassembled WGS sequence"/>
</dbReference>